<keyword evidence="1" id="KW-1133">Transmembrane helix</keyword>
<sequence length="127" mass="14888">MSEETDEILDYKTKTDRYSRLVSVLYGFSFVFFAYWYFADFAHWPFTGLSLLIGLAILLGITLIRFISKDRRALFEYAYFFGKVVLIAAVFVNFQNLPYAWYFIFTSFGLFLLGLILLNFQPKTTSD</sequence>
<protein>
    <submittedName>
        <fullName evidence="2">Uncharacterized protein</fullName>
    </submittedName>
</protein>
<evidence type="ECO:0000313" key="3">
    <source>
        <dbReference type="Proteomes" id="UP000486602"/>
    </source>
</evidence>
<dbReference type="RefSeq" id="WP_163286200.1">
    <property type="nucleotide sequence ID" value="NZ_JAAGVY010000033.1"/>
</dbReference>
<organism evidence="2 3">
    <name type="scientific">Cryomorpha ignava</name>
    <dbReference type="NCBI Taxonomy" id="101383"/>
    <lineage>
        <taxon>Bacteria</taxon>
        <taxon>Pseudomonadati</taxon>
        <taxon>Bacteroidota</taxon>
        <taxon>Flavobacteriia</taxon>
        <taxon>Flavobacteriales</taxon>
        <taxon>Cryomorphaceae</taxon>
        <taxon>Cryomorpha</taxon>
    </lineage>
</organism>
<feature type="transmembrane region" description="Helical" evidence="1">
    <location>
        <begin position="44"/>
        <end position="67"/>
    </location>
</feature>
<name>A0A7K3WSZ1_9FLAO</name>
<keyword evidence="1" id="KW-0812">Transmembrane</keyword>
<gene>
    <name evidence="2" type="ORF">G3O08_14990</name>
</gene>
<keyword evidence="1" id="KW-0472">Membrane</keyword>
<feature type="transmembrane region" description="Helical" evidence="1">
    <location>
        <begin position="21"/>
        <end position="38"/>
    </location>
</feature>
<proteinExistence type="predicted"/>
<keyword evidence="3" id="KW-1185">Reference proteome</keyword>
<comment type="caution">
    <text evidence="2">The sequence shown here is derived from an EMBL/GenBank/DDBJ whole genome shotgun (WGS) entry which is preliminary data.</text>
</comment>
<dbReference type="EMBL" id="JAAGVY010000033">
    <property type="protein sequence ID" value="NEN24807.1"/>
    <property type="molecule type" value="Genomic_DNA"/>
</dbReference>
<feature type="transmembrane region" description="Helical" evidence="1">
    <location>
        <begin position="100"/>
        <end position="120"/>
    </location>
</feature>
<reference evidence="2 3" key="1">
    <citation type="submission" date="2020-02" db="EMBL/GenBank/DDBJ databases">
        <title>Out from the shadows clarifying the taxonomy of the family Cryomorphaceae and related taxa by utilizing the GTDB taxonomic framework.</title>
        <authorList>
            <person name="Bowman J.P."/>
        </authorList>
    </citation>
    <scope>NUCLEOTIDE SEQUENCE [LARGE SCALE GENOMIC DNA]</scope>
    <source>
        <strain evidence="2 3">QSSC 1-22</strain>
    </source>
</reference>
<feature type="transmembrane region" description="Helical" evidence="1">
    <location>
        <begin position="74"/>
        <end position="94"/>
    </location>
</feature>
<dbReference type="AlphaFoldDB" id="A0A7K3WSZ1"/>
<evidence type="ECO:0000256" key="1">
    <source>
        <dbReference type="SAM" id="Phobius"/>
    </source>
</evidence>
<evidence type="ECO:0000313" key="2">
    <source>
        <dbReference type="EMBL" id="NEN24807.1"/>
    </source>
</evidence>
<dbReference type="Proteomes" id="UP000486602">
    <property type="component" value="Unassembled WGS sequence"/>
</dbReference>
<accession>A0A7K3WSZ1</accession>